<accession>A0ABN9DAU9</accession>
<organism evidence="1 2">
    <name type="scientific">Staurois parvus</name>
    <dbReference type="NCBI Taxonomy" id="386267"/>
    <lineage>
        <taxon>Eukaryota</taxon>
        <taxon>Metazoa</taxon>
        <taxon>Chordata</taxon>
        <taxon>Craniata</taxon>
        <taxon>Vertebrata</taxon>
        <taxon>Euteleostomi</taxon>
        <taxon>Amphibia</taxon>
        <taxon>Batrachia</taxon>
        <taxon>Anura</taxon>
        <taxon>Neobatrachia</taxon>
        <taxon>Ranoidea</taxon>
        <taxon>Ranidae</taxon>
        <taxon>Staurois</taxon>
    </lineage>
</organism>
<evidence type="ECO:0000313" key="2">
    <source>
        <dbReference type="Proteomes" id="UP001162483"/>
    </source>
</evidence>
<keyword evidence="2" id="KW-1185">Reference proteome</keyword>
<reference evidence="1" key="1">
    <citation type="submission" date="2023-05" db="EMBL/GenBank/DDBJ databases">
        <authorList>
            <person name="Stuckert A."/>
        </authorList>
    </citation>
    <scope>NUCLEOTIDE SEQUENCE</scope>
</reference>
<gene>
    <name evidence="1" type="ORF">SPARVUS_LOCUS6963807</name>
</gene>
<dbReference type="EMBL" id="CATNWA010014258">
    <property type="protein sequence ID" value="CAI9569695.1"/>
    <property type="molecule type" value="Genomic_DNA"/>
</dbReference>
<name>A0ABN9DAU9_9NEOB</name>
<dbReference type="Proteomes" id="UP001162483">
    <property type="component" value="Unassembled WGS sequence"/>
</dbReference>
<evidence type="ECO:0000313" key="1">
    <source>
        <dbReference type="EMBL" id="CAI9569695.1"/>
    </source>
</evidence>
<sequence>MGCGTVTPKRCQWEGQCPMMGVSGRNSVPSLVSVGGTMSHDGCQWGNSVPSLVSVGGTMSHHGCQWEE</sequence>
<comment type="caution">
    <text evidence="1">The sequence shown here is derived from an EMBL/GenBank/DDBJ whole genome shotgun (WGS) entry which is preliminary data.</text>
</comment>
<protein>
    <submittedName>
        <fullName evidence="1">Uncharacterized protein</fullName>
    </submittedName>
</protein>
<proteinExistence type="predicted"/>